<sequence length="100" mass="11660">KLDMNGAVSDEDLINGNSKQDERTECLQLDLKFDYVRKDKQNRCYVVDTTDGKIIRAHLQPFLDSRGYQEKAQSMVVMQCLKCNRTFLKSEMIQQRSQLP</sequence>
<evidence type="ECO:0000313" key="2">
    <source>
        <dbReference type="EMBL" id="CEK97501.1"/>
    </source>
</evidence>
<gene>
    <name evidence="2" type="primary">ORF215968</name>
</gene>
<dbReference type="AlphaFoldDB" id="A0A0B7BYS6"/>
<feature type="non-terminal residue" evidence="2">
    <location>
        <position position="100"/>
    </location>
</feature>
<dbReference type="InterPro" id="IPR057292">
    <property type="entry name" value="PH_S11IP"/>
</dbReference>
<reference evidence="2" key="1">
    <citation type="submission" date="2014-12" db="EMBL/GenBank/DDBJ databases">
        <title>Insight into the proteome of Arion vulgaris.</title>
        <authorList>
            <person name="Aradska J."/>
            <person name="Bulat T."/>
            <person name="Smidak R."/>
            <person name="Sarate P."/>
            <person name="Gangsoo J."/>
            <person name="Sialana F."/>
            <person name="Bilban M."/>
            <person name="Lubec G."/>
        </authorList>
    </citation>
    <scope>NUCLEOTIDE SEQUENCE</scope>
    <source>
        <tissue evidence="2">Skin</tissue>
    </source>
</reference>
<feature type="domain" description="Serine/threonine-protein kinase 11-interacting protein PH" evidence="1">
    <location>
        <begin position="19"/>
        <end position="52"/>
    </location>
</feature>
<dbReference type="EMBL" id="HACG01050636">
    <property type="protein sequence ID" value="CEK97501.1"/>
    <property type="molecule type" value="Transcribed_RNA"/>
</dbReference>
<dbReference type="Pfam" id="PF25357">
    <property type="entry name" value="PH_S11IP"/>
    <property type="match status" value="1"/>
</dbReference>
<name>A0A0B7BYS6_9EUPU</name>
<protein>
    <recommendedName>
        <fullName evidence="1">Serine/threonine-protein kinase 11-interacting protein PH domain-containing protein</fullName>
    </recommendedName>
</protein>
<proteinExistence type="predicted"/>
<organism evidence="2">
    <name type="scientific">Arion vulgaris</name>
    <dbReference type="NCBI Taxonomy" id="1028688"/>
    <lineage>
        <taxon>Eukaryota</taxon>
        <taxon>Metazoa</taxon>
        <taxon>Spiralia</taxon>
        <taxon>Lophotrochozoa</taxon>
        <taxon>Mollusca</taxon>
        <taxon>Gastropoda</taxon>
        <taxon>Heterobranchia</taxon>
        <taxon>Euthyneura</taxon>
        <taxon>Panpulmonata</taxon>
        <taxon>Eupulmonata</taxon>
        <taxon>Stylommatophora</taxon>
        <taxon>Helicina</taxon>
        <taxon>Arionoidea</taxon>
        <taxon>Arionidae</taxon>
        <taxon>Arion</taxon>
    </lineage>
</organism>
<evidence type="ECO:0000259" key="1">
    <source>
        <dbReference type="Pfam" id="PF25357"/>
    </source>
</evidence>
<feature type="non-terminal residue" evidence="2">
    <location>
        <position position="1"/>
    </location>
</feature>
<accession>A0A0B7BYS6</accession>